<dbReference type="RefSeq" id="WP_124194205.1">
    <property type="nucleotide sequence ID" value="NZ_REGA01000002.1"/>
</dbReference>
<organism evidence="5 6">
    <name type="scientific">Natrarchaeobius chitinivorans</name>
    <dbReference type="NCBI Taxonomy" id="1679083"/>
    <lineage>
        <taxon>Archaea</taxon>
        <taxon>Methanobacteriati</taxon>
        <taxon>Methanobacteriota</taxon>
        <taxon>Stenosarchaea group</taxon>
        <taxon>Halobacteria</taxon>
        <taxon>Halobacteriales</taxon>
        <taxon>Natrialbaceae</taxon>
        <taxon>Natrarchaeobius</taxon>
    </lineage>
</organism>
<dbReference type="Gene3D" id="3.40.605.10">
    <property type="entry name" value="Aldehyde Dehydrogenase, Chain A, domain 1"/>
    <property type="match status" value="1"/>
</dbReference>
<evidence type="ECO:0000256" key="2">
    <source>
        <dbReference type="ARBA" id="ARBA00011881"/>
    </source>
</evidence>
<dbReference type="InterPro" id="IPR016162">
    <property type="entry name" value="Ald_DH_N"/>
</dbReference>
<comment type="subunit">
    <text evidence="2">Homotetramer.</text>
</comment>
<evidence type="ECO:0000259" key="4">
    <source>
        <dbReference type="Pfam" id="PF00171"/>
    </source>
</evidence>
<dbReference type="Proteomes" id="UP000282323">
    <property type="component" value="Unassembled WGS sequence"/>
</dbReference>
<feature type="domain" description="Aldehyde dehydrogenase" evidence="4">
    <location>
        <begin position="13"/>
        <end position="479"/>
    </location>
</feature>
<dbReference type="FunFam" id="3.40.605.10:FF:000007">
    <property type="entry name" value="NAD/NADP-dependent betaine aldehyde dehydrogenase"/>
    <property type="match status" value="1"/>
</dbReference>
<gene>
    <name evidence="5" type="ORF">EA473_03125</name>
</gene>
<dbReference type="SUPFAM" id="SSF53720">
    <property type="entry name" value="ALDH-like"/>
    <property type="match status" value="1"/>
</dbReference>
<evidence type="ECO:0000313" key="5">
    <source>
        <dbReference type="EMBL" id="RQG97084.1"/>
    </source>
</evidence>
<dbReference type="GO" id="GO:0016620">
    <property type="term" value="F:oxidoreductase activity, acting on the aldehyde or oxo group of donors, NAD or NADP as acceptor"/>
    <property type="evidence" value="ECO:0007669"/>
    <property type="project" value="InterPro"/>
</dbReference>
<dbReference type="InterPro" id="IPR016163">
    <property type="entry name" value="Ald_DH_C"/>
</dbReference>
<dbReference type="OrthoDB" id="6342at2157"/>
<reference evidence="5 6" key="1">
    <citation type="submission" date="2018-10" db="EMBL/GenBank/DDBJ databases">
        <title>Natrarchaeobius chitinivorans gen. nov., sp. nov., and Natrarchaeobius haloalkaliphilus sp. nov., alkaliphilic, chitin-utilizing haloarchaea from hypersaline alkaline lakes.</title>
        <authorList>
            <person name="Sorokin D.Y."/>
            <person name="Elcheninov A.G."/>
            <person name="Kostrikina N.A."/>
            <person name="Bale N.J."/>
            <person name="Sinninghe Damste J.S."/>
            <person name="Khijniak T.V."/>
            <person name="Kublanov I.V."/>
            <person name="Toshchakov S.V."/>
        </authorList>
    </citation>
    <scope>NUCLEOTIDE SEQUENCE [LARGE SCALE GENOMIC DNA]</scope>
    <source>
        <strain evidence="5 6">AArcht4T</strain>
    </source>
</reference>
<evidence type="ECO:0000256" key="1">
    <source>
        <dbReference type="ARBA" id="ARBA00009986"/>
    </source>
</evidence>
<dbReference type="InterPro" id="IPR016161">
    <property type="entry name" value="Ald_DH/histidinol_DH"/>
</dbReference>
<sequence length="486" mass="52227">MSEVYYNYVDGDWVESETGDTFEVVNPADTTDVIGGFQRSSSDDATAAVEAAADAADEWADVPGTERGSILTEAARHMADRTDELTETLTREEGKTLTEAGAEVQRAVDIFEYYGQKAVDFGGEVKQPGSRDANLYTVEEPMGVAGLVTPWNYPVAIPAWKSAPALATGNTVVLKPANGAPNVFRKVVECLDEAGIPDGVVNYLTGPGSDVGGTIVDHDDVDVVSFTGSRSVGEMIHEQAGANQKRVQTEMGSKNTTVVMPSADLEEAAEIVGAGAFGVTGQACTGTERVAVHQDVHDEFLEELIAYADGLEIGPGLEDPDMGPHFDRDHLEGTLEYVERGRDADGTLAYGGEALEGGEYDDGHFVEPTIFTDVDSDAAIMQEEIFGPFVGVMSATDFEEAVELVNDVEFGLSTSIVTRDHAEANRFRDAVDFGIVKINEKTTGLQYYVPFGGMNASSSETFREQGDAAIDFYTITKTVYENYGRR</sequence>
<protein>
    <submittedName>
        <fullName evidence="5">Aldehyde dehydrogenase family protein</fullName>
    </submittedName>
</protein>
<dbReference type="Pfam" id="PF00171">
    <property type="entry name" value="Aldedh"/>
    <property type="match status" value="1"/>
</dbReference>
<evidence type="ECO:0000313" key="6">
    <source>
        <dbReference type="Proteomes" id="UP000282323"/>
    </source>
</evidence>
<dbReference type="AlphaFoldDB" id="A0A3N6M8T2"/>
<evidence type="ECO:0000256" key="3">
    <source>
        <dbReference type="ARBA" id="ARBA00023002"/>
    </source>
</evidence>
<comment type="caution">
    <text evidence="5">The sequence shown here is derived from an EMBL/GenBank/DDBJ whole genome shotgun (WGS) entry which is preliminary data.</text>
</comment>
<dbReference type="PANTHER" id="PTHR11699">
    <property type="entry name" value="ALDEHYDE DEHYDROGENASE-RELATED"/>
    <property type="match status" value="1"/>
</dbReference>
<proteinExistence type="inferred from homology"/>
<dbReference type="Gene3D" id="3.40.309.10">
    <property type="entry name" value="Aldehyde Dehydrogenase, Chain A, domain 2"/>
    <property type="match status" value="1"/>
</dbReference>
<dbReference type="InterPro" id="IPR015590">
    <property type="entry name" value="Aldehyde_DH_dom"/>
</dbReference>
<dbReference type="EMBL" id="REGA01000002">
    <property type="protein sequence ID" value="RQG97084.1"/>
    <property type="molecule type" value="Genomic_DNA"/>
</dbReference>
<name>A0A3N6M8T2_NATCH</name>
<comment type="similarity">
    <text evidence="1">Belongs to the aldehyde dehydrogenase family.</text>
</comment>
<keyword evidence="3" id="KW-0560">Oxidoreductase</keyword>
<keyword evidence="6" id="KW-1185">Reference proteome</keyword>
<accession>A0A3N6M8T2</accession>